<evidence type="ECO:0000313" key="12">
    <source>
        <dbReference type="RefSeq" id="XP_072826134.1"/>
    </source>
</evidence>
<feature type="transmembrane region" description="Helical" evidence="6">
    <location>
        <begin position="56"/>
        <end position="81"/>
    </location>
</feature>
<sequence>MDSSKPLSTFSAAMTTTPGMELTAPGAGPGVYQPASLHSYLWKRMPEKFLKGEPKVLGVVEILIALMNLSFGTVIMCVTLPDTGLTITIFSAYTGYMVWGSVMFIISGSFSIAAGIKTTKGLVQGSLGLNITSSVLALSGVILTAISMILGLEIPYCEQEGNCFMIRSILIGMDVMMFLLSILEFCIAVSLSAYGCKVICCNPNGVVFILPSNPHMAEIASPAPFTGGLMPLMDQQKNVPENVSLQ</sequence>
<dbReference type="RefSeq" id="XP_072826136.1">
    <property type="nucleotide sequence ID" value="XM_072970035.1"/>
</dbReference>
<dbReference type="RefSeq" id="XP_072826137.1">
    <property type="nucleotide sequence ID" value="XM_072970036.1"/>
</dbReference>
<evidence type="ECO:0000313" key="9">
    <source>
        <dbReference type="RefSeq" id="XP_072826130.1"/>
    </source>
</evidence>
<accession>A0ABM5DZ00</accession>
<keyword evidence="3 6" id="KW-0812">Transmembrane</keyword>
<comment type="similarity">
    <text evidence="2">Belongs to the MS4A family.</text>
</comment>
<feature type="transmembrane region" description="Helical" evidence="6">
    <location>
        <begin position="169"/>
        <end position="194"/>
    </location>
</feature>
<evidence type="ECO:0000313" key="15">
    <source>
        <dbReference type="RefSeq" id="XP_072826137.1"/>
    </source>
</evidence>
<dbReference type="InterPro" id="IPR030417">
    <property type="entry name" value="MS4A"/>
</dbReference>
<evidence type="ECO:0000256" key="2">
    <source>
        <dbReference type="ARBA" id="ARBA00009565"/>
    </source>
</evidence>
<reference evidence="8 9" key="1">
    <citation type="submission" date="2025-05" db="UniProtKB">
        <authorList>
            <consortium name="RefSeq"/>
        </authorList>
    </citation>
    <scope>IDENTIFICATION</scope>
</reference>
<dbReference type="RefSeq" id="XP_072826134.1">
    <property type="nucleotide sequence ID" value="XM_072970033.1"/>
</dbReference>
<protein>
    <submittedName>
        <fullName evidence="8 9">Membrane-spanning 4-domains subfamily A member 4A isoform X1</fullName>
    </submittedName>
</protein>
<evidence type="ECO:0000256" key="5">
    <source>
        <dbReference type="ARBA" id="ARBA00023136"/>
    </source>
</evidence>
<dbReference type="Proteomes" id="UP001652581">
    <property type="component" value="Chromosome 10"/>
</dbReference>
<feature type="transmembrane region" description="Helical" evidence="6">
    <location>
        <begin position="93"/>
        <end position="116"/>
    </location>
</feature>
<name>A0ABM5DZ00_VICPA</name>
<organism evidence="7 8">
    <name type="scientific">Vicugna pacos</name>
    <name type="common">Alpaca</name>
    <name type="synonym">Lama pacos</name>
    <dbReference type="NCBI Taxonomy" id="30538"/>
    <lineage>
        <taxon>Eukaryota</taxon>
        <taxon>Metazoa</taxon>
        <taxon>Chordata</taxon>
        <taxon>Craniata</taxon>
        <taxon>Vertebrata</taxon>
        <taxon>Euteleostomi</taxon>
        <taxon>Mammalia</taxon>
        <taxon>Eutheria</taxon>
        <taxon>Laurasiatheria</taxon>
        <taxon>Artiodactyla</taxon>
        <taxon>Tylopoda</taxon>
        <taxon>Camelidae</taxon>
        <taxon>Vicugna</taxon>
    </lineage>
</organism>
<dbReference type="PANTHER" id="PTHR23320">
    <property type="entry name" value="MEMBRANE-SPANNING 4-DOMAINS SUBFAMILY A MS4A -RELATED"/>
    <property type="match status" value="1"/>
</dbReference>
<evidence type="ECO:0000256" key="6">
    <source>
        <dbReference type="SAM" id="Phobius"/>
    </source>
</evidence>
<dbReference type="PANTHER" id="PTHR23320:SF128">
    <property type="entry name" value="MEMBRANE-SPANNING 4-DOMAINS SUBFAMILY A MEMBER 4A"/>
    <property type="match status" value="1"/>
</dbReference>
<dbReference type="RefSeq" id="XP_072826132.1">
    <property type="nucleotide sequence ID" value="XM_072970031.1"/>
</dbReference>
<evidence type="ECO:0000313" key="14">
    <source>
        <dbReference type="RefSeq" id="XP_072826136.1"/>
    </source>
</evidence>
<dbReference type="InterPro" id="IPR007237">
    <property type="entry name" value="CD20-like"/>
</dbReference>
<dbReference type="Pfam" id="PF04103">
    <property type="entry name" value="CD20"/>
    <property type="match status" value="1"/>
</dbReference>
<comment type="subcellular location">
    <subcellularLocation>
        <location evidence="1">Membrane</location>
        <topology evidence="1">Multi-pass membrane protein</topology>
    </subcellularLocation>
</comment>
<proteinExistence type="inferred from homology"/>
<evidence type="ECO:0000313" key="8">
    <source>
        <dbReference type="RefSeq" id="XP_072826129.1"/>
    </source>
</evidence>
<dbReference type="RefSeq" id="XP_072826133.1">
    <property type="nucleotide sequence ID" value="XM_072970032.1"/>
</dbReference>
<evidence type="ECO:0000256" key="1">
    <source>
        <dbReference type="ARBA" id="ARBA00004141"/>
    </source>
</evidence>
<evidence type="ECO:0000256" key="4">
    <source>
        <dbReference type="ARBA" id="ARBA00022989"/>
    </source>
</evidence>
<gene>
    <name evidence="8 9 10 11 12 13 14 15" type="primary">LOC102540431</name>
</gene>
<dbReference type="RefSeq" id="XP_072826129.1">
    <property type="nucleotide sequence ID" value="XM_072970028.1"/>
</dbReference>
<keyword evidence="4 6" id="KW-1133">Transmembrane helix</keyword>
<evidence type="ECO:0000313" key="10">
    <source>
        <dbReference type="RefSeq" id="XP_072826132.1"/>
    </source>
</evidence>
<feature type="transmembrane region" description="Helical" evidence="6">
    <location>
        <begin position="136"/>
        <end position="157"/>
    </location>
</feature>
<evidence type="ECO:0000313" key="7">
    <source>
        <dbReference type="Proteomes" id="UP001652581"/>
    </source>
</evidence>
<dbReference type="RefSeq" id="XP_072826130.1">
    <property type="nucleotide sequence ID" value="XM_072970029.1"/>
</dbReference>
<evidence type="ECO:0000313" key="11">
    <source>
        <dbReference type="RefSeq" id="XP_072826133.1"/>
    </source>
</evidence>
<dbReference type="RefSeq" id="XP_072826135.1">
    <property type="nucleotide sequence ID" value="XM_072970034.1"/>
</dbReference>
<keyword evidence="7" id="KW-1185">Reference proteome</keyword>
<evidence type="ECO:0000256" key="3">
    <source>
        <dbReference type="ARBA" id="ARBA00022692"/>
    </source>
</evidence>
<dbReference type="GeneID" id="102540431"/>
<keyword evidence="5 6" id="KW-0472">Membrane</keyword>
<evidence type="ECO:0000313" key="13">
    <source>
        <dbReference type="RefSeq" id="XP_072826135.1"/>
    </source>
</evidence>